<organism evidence="3 4">
    <name type="scientific">Streptomyces subrutilus</name>
    <dbReference type="NCBI Taxonomy" id="36818"/>
    <lineage>
        <taxon>Bacteria</taxon>
        <taxon>Bacillati</taxon>
        <taxon>Actinomycetota</taxon>
        <taxon>Actinomycetes</taxon>
        <taxon>Kitasatosporales</taxon>
        <taxon>Streptomycetaceae</taxon>
        <taxon>Streptomyces</taxon>
    </lineage>
</organism>
<dbReference type="RefSeq" id="WP_150518124.1">
    <property type="nucleotide sequence ID" value="NZ_BMVX01000015.1"/>
</dbReference>
<dbReference type="EMBL" id="CP023701">
    <property type="protein sequence ID" value="QEU79055.1"/>
    <property type="molecule type" value="Genomic_DNA"/>
</dbReference>
<dbReference type="Proteomes" id="UP000634660">
    <property type="component" value="Unassembled WGS sequence"/>
</dbReference>
<reference evidence="2" key="1">
    <citation type="journal article" date="2014" name="Int. J. Syst. Evol. Microbiol.">
        <title>Complete genome sequence of Corynebacterium casei LMG S-19264T (=DSM 44701T), isolated from a smear-ripened cheese.</title>
        <authorList>
            <consortium name="US DOE Joint Genome Institute (JGI-PGF)"/>
            <person name="Walter F."/>
            <person name="Albersmeier A."/>
            <person name="Kalinowski J."/>
            <person name="Ruckert C."/>
        </authorList>
    </citation>
    <scope>NUCLEOTIDE SEQUENCE</scope>
    <source>
        <strain evidence="2">JCM 4834</strain>
    </source>
</reference>
<dbReference type="AlphaFoldDB" id="A0A5P2UL43"/>
<reference evidence="3 4" key="2">
    <citation type="submission" date="2017-09" db="EMBL/GenBank/DDBJ databases">
        <authorList>
            <person name="Lee N."/>
            <person name="Cho B.-K."/>
        </authorList>
    </citation>
    <scope>NUCLEOTIDE SEQUENCE [LARGE SCALE GENOMIC DNA]</scope>
    <source>
        <strain evidence="3 4">ATCC 27467</strain>
    </source>
</reference>
<reference evidence="2" key="3">
    <citation type="submission" date="2020-09" db="EMBL/GenBank/DDBJ databases">
        <authorList>
            <person name="Sun Q."/>
            <person name="Ohkuma M."/>
        </authorList>
    </citation>
    <scope>NUCLEOTIDE SEQUENCE</scope>
    <source>
        <strain evidence="2">JCM 4834</strain>
    </source>
</reference>
<name>A0A5P2UL43_9ACTN</name>
<dbReference type="PROSITE" id="PS50943">
    <property type="entry name" value="HTH_CROC1"/>
    <property type="match status" value="1"/>
</dbReference>
<dbReference type="Pfam" id="PF13560">
    <property type="entry name" value="HTH_31"/>
    <property type="match status" value="1"/>
</dbReference>
<dbReference type="KEGG" id="ssub:CP968_12745"/>
<dbReference type="InterPro" id="IPR043917">
    <property type="entry name" value="DUF5753"/>
</dbReference>
<evidence type="ECO:0000313" key="4">
    <source>
        <dbReference type="Proteomes" id="UP000326831"/>
    </source>
</evidence>
<feature type="domain" description="HTH cro/C1-type" evidence="1">
    <location>
        <begin position="12"/>
        <end position="52"/>
    </location>
</feature>
<evidence type="ECO:0000313" key="2">
    <source>
        <dbReference type="EMBL" id="GGZ76873.1"/>
    </source>
</evidence>
<keyword evidence="4" id="KW-1185">Reference proteome</keyword>
<dbReference type="OrthoDB" id="5177600at2"/>
<dbReference type="EMBL" id="BMVX01000015">
    <property type="protein sequence ID" value="GGZ76873.1"/>
    <property type="molecule type" value="Genomic_DNA"/>
</dbReference>
<dbReference type="InterPro" id="IPR001387">
    <property type="entry name" value="Cro/C1-type_HTH"/>
</dbReference>
<dbReference type="Pfam" id="PF19054">
    <property type="entry name" value="DUF5753"/>
    <property type="match status" value="1"/>
</dbReference>
<dbReference type="GO" id="GO:0003677">
    <property type="term" value="F:DNA binding"/>
    <property type="evidence" value="ECO:0007669"/>
    <property type="project" value="InterPro"/>
</dbReference>
<dbReference type="Gene3D" id="1.10.260.40">
    <property type="entry name" value="lambda repressor-like DNA-binding domains"/>
    <property type="match status" value="1"/>
</dbReference>
<dbReference type="SMART" id="SM00530">
    <property type="entry name" value="HTH_XRE"/>
    <property type="match status" value="1"/>
</dbReference>
<protein>
    <submittedName>
        <fullName evidence="2 3">Transcriptional regulator</fullName>
    </submittedName>
</protein>
<evidence type="ECO:0000259" key="1">
    <source>
        <dbReference type="PROSITE" id="PS50943"/>
    </source>
</evidence>
<dbReference type="Proteomes" id="UP000326831">
    <property type="component" value="Chromosome"/>
</dbReference>
<sequence length="264" mass="29692">MTEAWRYGGNQVRLWRTEAGKSREELGAESNYDAETVKSMELGRRRPTMQLLRAADQMFGAAGKLLAVAEYMKPEPFPKRSEEFMAAEAECVAFNNYEPLLIPGLLQSQEYMEALMGDSSPPVDAETIAERVGRRLTRQEAMERRIKTVYSFIIGEAAMRTEVGGKEVMRRQLHHLLKLSGLRNVFIQILPTGRACGAALRGPLVLMETPDHQLWAWADGQKTTAMYSHRDKVSSLTQTHGMIRMNALGAAESAEFIKRLAEEL</sequence>
<dbReference type="InterPro" id="IPR010982">
    <property type="entry name" value="Lambda_DNA-bd_dom_sf"/>
</dbReference>
<gene>
    <name evidence="3" type="ORF">CP968_12745</name>
    <name evidence="2" type="ORF">GCM10010371_40770</name>
</gene>
<proteinExistence type="predicted"/>
<dbReference type="SUPFAM" id="SSF47413">
    <property type="entry name" value="lambda repressor-like DNA-binding domains"/>
    <property type="match status" value="1"/>
</dbReference>
<evidence type="ECO:0000313" key="3">
    <source>
        <dbReference type="EMBL" id="QEU79055.1"/>
    </source>
</evidence>
<accession>A0A5P2UL43</accession>
<dbReference type="CDD" id="cd00093">
    <property type="entry name" value="HTH_XRE"/>
    <property type="match status" value="1"/>
</dbReference>